<reference evidence="5" key="1">
    <citation type="submission" date="2023-04" db="EMBL/GenBank/DDBJ databases">
        <authorList>
            <person name="Vijverberg K."/>
            <person name="Xiong W."/>
            <person name="Schranz E."/>
        </authorList>
    </citation>
    <scope>NUCLEOTIDE SEQUENCE</scope>
</reference>
<dbReference type="FunFam" id="1.10.3520.10:FF:000005">
    <property type="entry name" value="Accelerated cell death 11"/>
    <property type="match status" value="1"/>
</dbReference>
<evidence type="ECO:0000256" key="2">
    <source>
        <dbReference type="ARBA" id="ARBA00022448"/>
    </source>
</evidence>
<keyword evidence="2" id="KW-0813">Transport</keyword>
<evidence type="ECO:0000259" key="4">
    <source>
        <dbReference type="Pfam" id="PF08718"/>
    </source>
</evidence>
<dbReference type="InterPro" id="IPR036497">
    <property type="entry name" value="GLTP_sf"/>
</dbReference>
<dbReference type="SUPFAM" id="SSF110004">
    <property type="entry name" value="Glycolipid transfer protein, GLTP"/>
    <property type="match status" value="1"/>
</dbReference>
<gene>
    <name evidence="5" type="ORF">LSALG_LOCUS35596</name>
</gene>
<keyword evidence="3" id="KW-0445">Lipid transport</keyword>
<evidence type="ECO:0000313" key="6">
    <source>
        <dbReference type="Proteomes" id="UP001177003"/>
    </source>
</evidence>
<dbReference type="GO" id="GO:0005829">
    <property type="term" value="C:cytosol"/>
    <property type="evidence" value="ECO:0007669"/>
    <property type="project" value="TreeGrafter"/>
</dbReference>
<comment type="similarity">
    <text evidence="1">Belongs to the GLTP family.</text>
</comment>
<evidence type="ECO:0000313" key="5">
    <source>
        <dbReference type="EMBL" id="CAI9296747.1"/>
    </source>
</evidence>
<accession>A0AA35ZRX2</accession>
<dbReference type="AlphaFoldDB" id="A0AA35ZRX2"/>
<dbReference type="GO" id="GO:0016020">
    <property type="term" value="C:membrane"/>
    <property type="evidence" value="ECO:0007669"/>
    <property type="project" value="TreeGrafter"/>
</dbReference>
<dbReference type="GO" id="GO:1902388">
    <property type="term" value="F:ceramide 1-phosphate transfer activity"/>
    <property type="evidence" value="ECO:0007669"/>
    <property type="project" value="TreeGrafter"/>
</dbReference>
<dbReference type="PANTHER" id="PTHR10219:SF28">
    <property type="entry name" value="ACD11 HOMOLOG PROTEIN"/>
    <property type="match status" value="1"/>
</dbReference>
<dbReference type="Pfam" id="PF08718">
    <property type="entry name" value="GLTP"/>
    <property type="match status" value="1"/>
</dbReference>
<keyword evidence="6" id="KW-1185">Reference proteome</keyword>
<organism evidence="5 6">
    <name type="scientific">Lactuca saligna</name>
    <name type="common">Willowleaf lettuce</name>
    <dbReference type="NCBI Taxonomy" id="75948"/>
    <lineage>
        <taxon>Eukaryota</taxon>
        <taxon>Viridiplantae</taxon>
        <taxon>Streptophyta</taxon>
        <taxon>Embryophyta</taxon>
        <taxon>Tracheophyta</taxon>
        <taxon>Spermatophyta</taxon>
        <taxon>Magnoliopsida</taxon>
        <taxon>eudicotyledons</taxon>
        <taxon>Gunneridae</taxon>
        <taxon>Pentapetalae</taxon>
        <taxon>asterids</taxon>
        <taxon>campanulids</taxon>
        <taxon>Asterales</taxon>
        <taxon>Asteraceae</taxon>
        <taxon>Cichorioideae</taxon>
        <taxon>Cichorieae</taxon>
        <taxon>Lactucinae</taxon>
        <taxon>Lactuca</taxon>
    </lineage>
</organism>
<dbReference type="Proteomes" id="UP001177003">
    <property type="component" value="Chromosome 8"/>
</dbReference>
<dbReference type="EMBL" id="OX465084">
    <property type="protein sequence ID" value="CAI9296747.1"/>
    <property type="molecule type" value="Genomic_DNA"/>
</dbReference>
<feature type="domain" description="Glycolipid transfer protein" evidence="4">
    <location>
        <begin position="57"/>
        <end position="193"/>
    </location>
</feature>
<dbReference type="PANTHER" id="PTHR10219">
    <property type="entry name" value="GLYCOLIPID TRANSFER PROTEIN-RELATED"/>
    <property type="match status" value="1"/>
</dbReference>
<evidence type="ECO:0000256" key="3">
    <source>
        <dbReference type="ARBA" id="ARBA00023055"/>
    </source>
</evidence>
<dbReference type="InterPro" id="IPR014830">
    <property type="entry name" value="Glycolipid_transfer_prot_dom"/>
</dbReference>
<dbReference type="Gene3D" id="1.10.3520.10">
    <property type="entry name" value="Glycolipid transfer protein"/>
    <property type="match status" value="1"/>
</dbReference>
<proteinExistence type="inferred from homology"/>
<evidence type="ECO:0000256" key="1">
    <source>
        <dbReference type="ARBA" id="ARBA00007148"/>
    </source>
</evidence>
<protein>
    <recommendedName>
        <fullName evidence="4">Glycolipid transfer protein domain-containing protein</fullName>
    </recommendedName>
</protein>
<sequence>MDIFSYFTSNIDTEKMGFDDDEFEDAETGTALSLISDAFEELSDLIKKDNGVSIELRLKPFCDACSLVSVLFGSLGIAFKFAEMEYTSKVRDLSEAASLYGTLSKVIDYDVKSDTVQSAESLTRKLRRVRQGLDLIRELFQNFLSTDDYSLKEAASEAYKQVCAPYHTWAVRTAVSAGMCALPTRDQLLLNLNESDESAESEMRRYIKASLPIINYIDNLYTSRGITLDW</sequence>
<name>A0AA35ZRX2_LACSI</name>
<dbReference type="GO" id="GO:1902387">
    <property type="term" value="F:ceramide 1-phosphate binding"/>
    <property type="evidence" value="ECO:0007669"/>
    <property type="project" value="TreeGrafter"/>
</dbReference>